<dbReference type="EMBL" id="CP064931">
    <property type="protein sequence ID" value="QPK09259.1"/>
    <property type="molecule type" value="Genomic_DNA"/>
</dbReference>
<reference evidence="1 3" key="1">
    <citation type="submission" date="2015-11" db="EMBL/GenBank/DDBJ databases">
        <title>The limits of bacterial species coexistence and the symbiotic plasmid transference in sympatric Rhizobium populations.</title>
        <authorList>
            <person name="Perez-Carrascal O.M."/>
            <person name="VanInsberghe D."/>
            <person name="Juarez S."/>
            <person name="Polz M.F."/>
            <person name="Vinuesa P."/>
            <person name="Gonzalez V."/>
        </authorList>
    </citation>
    <scope>NUCLEOTIDE SEQUENCE [LARGE SCALE GENOMIC DNA]</scope>
    <source>
        <strain evidence="1 3">N771</strain>
    </source>
</reference>
<proteinExistence type="predicted"/>
<dbReference type="KEGG" id="rpha:AMC79_CH03672"/>
<protein>
    <submittedName>
        <fullName evidence="2">DUF1192 domain-containing protein</fullName>
    </submittedName>
</protein>
<dbReference type="EMBL" id="CP013568">
    <property type="protein sequence ID" value="ANL86373.1"/>
    <property type="molecule type" value="Genomic_DNA"/>
</dbReference>
<dbReference type="STRING" id="396.AMC85_CH03671"/>
<dbReference type="InterPro" id="IPR009579">
    <property type="entry name" value="DUF1192"/>
</dbReference>
<sequence>MSFIDDDRPQKKTAHEIGTDLSMLSVDELKARVELLKSEIARLEAEVARKASGRQAAESFFRS</sequence>
<accession>A0A192TGU7</accession>
<dbReference type="Proteomes" id="UP000540266">
    <property type="component" value="Chromosome"/>
</dbReference>
<name>A0A192TGU7_9HYPH</name>
<evidence type="ECO:0000313" key="3">
    <source>
        <dbReference type="Proteomes" id="UP000078551"/>
    </source>
</evidence>
<reference evidence="2 4" key="2">
    <citation type="submission" date="2020-11" db="EMBL/GenBank/DDBJ databases">
        <title>Indigenous Rhizobia Nodulating Common beans in Western Kenya.</title>
        <authorList>
            <person name="Wekesa C.S."/>
            <person name="Oelmueller R."/>
            <person name="Furch A.C."/>
        </authorList>
    </citation>
    <scope>NUCLEOTIDE SEQUENCE [LARGE SCALE GENOMIC DNA]</scope>
    <source>
        <strain evidence="4">BS3</strain>
        <strain evidence="2">S3</strain>
    </source>
</reference>
<evidence type="ECO:0000313" key="2">
    <source>
        <dbReference type="EMBL" id="QPK09259.1"/>
    </source>
</evidence>
<gene>
    <name evidence="1" type="ORF">AMC81_CH03641</name>
    <name evidence="2" type="ORF">HER27_001370</name>
</gene>
<keyword evidence="3" id="KW-1185">Reference proteome</keyword>
<dbReference type="Proteomes" id="UP000078551">
    <property type="component" value="Chromosome"/>
</dbReference>
<evidence type="ECO:0000313" key="4">
    <source>
        <dbReference type="Proteomes" id="UP000540266"/>
    </source>
</evidence>
<evidence type="ECO:0000313" key="1">
    <source>
        <dbReference type="EMBL" id="ANL86373.1"/>
    </source>
</evidence>
<dbReference type="GeneID" id="45958928"/>
<organism evidence="2 4">
    <name type="scientific">Rhizobium phaseoli</name>
    <dbReference type="NCBI Taxonomy" id="396"/>
    <lineage>
        <taxon>Bacteria</taxon>
        <taxon>Pseudomonadati</taxon>
        <taxon>Pseudomonadota</taxon>
        <taxon>Alphaproteobacteria</taxon>
        <taxon>Hyphomicrobiales</taxon>
        <taxon>Rhizobiaceae</taxon>
        <taxon>Rhizobium/Agrobacterium group</taxon>
        <taxon>Rhizobium</taxon>
    </lineage>
</organism>
<dbReference type="Pfam" id="PF06698">
    <property type="entry name" value="DUF1192"/>
    <property type="match status" value="1"/>
</dbReference>
<dbReference type="RefSeq" id="WP_016737189.1">
    <property type="nucleotide sequence ID" value="NZ_CP013527.1"/>
</dbReference>
<dbReference type="AlphaFoldDB" id="A0A192TGU7"/>